<gene>
    <name evidence="2" type="ORF">HBE96_00920</name>
</gene>
<organism evidence="2 3">
    <name type="scientific">Clostridium muellerianum</name>
    <dbReference type="NCBI Taxonomy" id="2716538"/>
    <lineage>
        <taxon>Bacteria</taxon>
        <taxon>Bacillati</taxon>
        <taxon>Bacillota</taxon>
        <taxon>Clostridia</taxon>
        <taxon>Eubacteriales</taxon>
        <taxon>Clostridiaceae</taxon>
        <taxon>Clostridium</taxon>
    </lineage>
</organism>
<evidence type="ECO:0000313" key="2">
    <source>
        <dbReference type="EMBL" id="NMM61284.1"/>
    </source>
</evidence>
<dbReference type="Proteomes" id="UP000537131">
    <property type="component" value="Unassembled WGS sequence"/>
</dbReference>
<dbReference type="InterPro" id="IPR002826">
    <property type="entry name" value="MptE-like"/>
</dbReference>
<dbReference type="Pfam" id="PF01973">
    <property type="entry name" value="MptE-like"/>
    <property type="match status" value="1"/>
</dbReference>
<dbReference type="AlphaFoldDB" id="A0A7Y0ED53"/>
<sequence>MNNQYYLETSNDGKNIIRVVSEDKKVYIGSKYSVERDINKFTGDLGSINGNTIILVFGLGTGEHIRELLKNVMDSNKVIVIEPSLEIANLFSNIENSKYIISDKRVKMFVYDKKNIEKNLNSSIESCEIDNVKFISFANYSSIFEGEFKQLSTYLRKVIQNKRIGRDTINFFSQILFQNFIRNMKQCARCGVINSYKNLFQGKPAVIVSAGPSLEKNIHLLKDVQDKFIIICGARTLKALKNADITPDFVCAVDPQDITYTIMKHNLDNTVPLVFMDSANYKIVQEYKGNKIMFSNEGMETYVESITGKKVDSLLQGGSVAHVCMGLAIYLGCNPVIFIGQDLAYTGDKFHALSAKAMENPGDVAVTYLEQHKDLWLESEKSIYVKDINGEMVRTSIPLNSYREEFEELMEKCIGITFINSTEGGAHIKGTQVIPLKASIDKYGVEEISKNISFQDTIKKETVENNLKIVKNNLIDIKEACEKGIEYAEMMYMYYIHKKGININKVFSSLDEIDSKINDIQKIGIIAYLLAPYVDKVLNDEKYAEKLNELEYDSGKRMAEKSKSLYECISKAVEEALKYID</sequence>
<dbReference type="RefSeq" id="WP_169295888.1">
    <property type="nucleotide sequence ID" value="NZ_JABBNI010000001.1"/>
</dbReference>
<accession>A0A7Y0ED53</accession>
<comment type="caution">
    <text evidence="2">The sequence shown here is derived from an EMBL/GenBank/DDBJ whole genome shotgun (WGS) entry which is preliminary data.</text>
</comment>
<keyword evidence="3" id="KW-1185">Reference proteome</keyword>
<evidence type="ECO:0000313" key="3">
    <source>
        <dbReference type="Proteomes" id="UP000537131"/>
    </source>
</evidence>
<dbReference type="EMBL" id="JABBNI010000001">
    <property type="protein sequence ID" value="NMM61284.1"/>
    <property type="molecule type" value="Genomic_DNA"/>
</dbReference>
<dbReference type="GO" id="GO:0016740">
    <property type="term" value="F:transferase activity"/>
    <property type="evidence" value="ECO:0007669"/>
    <property type="project" value="UniProtKB-KW"/>
</dbReference>
<evidence type="ECO:0000259" key="1">
    <source>
        <dbReference type="Pfam" id="PF01973"/>
    </source>
</evidence>
<protein>
    <submittedName>
        <fullName evidence="2">Motility associated factor glycosyltransferase family protein</fullName>
    </submittedName>
</protein>
<dbReference type="PANTHER" id="PTHR41786:SF1">
    <property type="entry name" value="6-HYDROXYMETHYLPTERIN DIPHOSPHOKINASE MPTE-LIKE DOMAIN-CONTAINING PROTEIN"/>
    <property type="match status" value="1"/>
</dbReference>
<proteinExistence type="predicted"/>
<name>A0A7Y0ED53_9CLOT</name>
<dbReference type="PANTHER" id="PTHR41786">
    <property type="entry name" value="MOTILITY ACCESSORY FACTOR MAF"/>
    <property type="match status" value="1"/>
</dbReference>
<reference evidence="2 3" key="1">
    <citation type="submission" date="2020-06" db="EMBL/GenBank/DDBJ databases">
        <title>Complete Genome Sequence of Clostridium muelleri sp. nov. P21T, an Acid-Alcohol Producing Acetogen Isolated from Old Hay.</title>
        <authorList>
            <person name="Duncan K.E."/>
            <person name="Tanner R.S."/>
        </authorList>
    </citation>
    <scope>NUCLEOTIDE SEQUENCE [LARGE SCALE GENOMIC DNA]</scope>
    <source>
        <strain evidence="2 3">P21</strain>
    </source>
</reference>
<feature type="domain" description="6-hydroxymethylpterin diphosphokinase MptE-like" evidence="1">
    <location>
        <begin position="178"/>
        <end position="347"/>
    </location>
</feature>
<keyword evidence="2" id="KW-0808">Transferase</keyword>